<evidence type="ECO:0000256" key="2">
    <source>
        <dbReference type="ARBA" id="ARBA00023054"/>
    </source>
</evidence>
<dbReference type="InterPro" id="IPR051885">
    <property type="entry name" value="CC_CF"/>
</dbReference>
<dbReference type="AlphaFoldDB" id="A0A3Q2ZNP0"/>
<dbReference type="InterPro" id="IPR025254">
    <property type="entry name" value="CCDC113/CCDC96_CC"/>
</dbReference>
<feature type="region of interest" description="Disordered" evidence="5">
    <location>
        <begin position="90"/>
        <end position="139"/>
    </location>
</feature>
<dbReference type="GO" id="GO:0005930">
    <property type="term" value="C:axoneme"/>
    <property type="evidence" value="ECO:0007669"/>
    <property type="project" value="TreeGrafter"/>
</dbReference>
<comment type="subcellular location">
    <subcellularLocation>
        <location evidence="1">Cell projection</location>
        <location evidence="1">Cilium</location>
    </subcellularLocation>
</comment>
<dbReference type="Proteomes" id="UP000264800">
    <property type="component" value="Unplaced"/>
</dbReference>
<accession>A0A3Q2ZNP0</accession>
<dbReference type="PANTHER" id="PTHR15654">
    <property type="entry name" value="COILED-COIL DOMAIN-CONTAINING PROTEIN 113-RELATED"/>
    <property type="match status" value="1"/>
</dbReference>
<evidence type="ECO:0000259" key="6">
    <source>
        <dbReference type="Pfam" id="PF13870"/>
    </source>
</evidence>
<evidence type="ECO:0000313" key="8">
    <source>
        <dbReference type="Proteomes" id="UP000264800"/>
    </source>
</evidence>
<evidence type="ECO:0000256" key="1">
    <source>
        <dbReference type="ARBA" id="ARBA00004138"/>
    </source>
</evidence>
<reference evidence="7" key="1">
    <citation type="submission" date="2025-08" db="UniProtKB">
        <authorList>
            <consortium name="Ensembl"/>
        </authorList>
    </citation>
    <scope>IDENTIFICATION</scope>
</reference>
<dbReference type="KEGG" id="kmr:108239378"/>
<feature type="compositionally biased region" description="Basic and acidic residues" evidence="5">
    <location>
        <begin position="109"/>
        <end position="138"/>
    </location>
</feature>
<feature type="domain" description="CCDC113/CCDC96 coiled-coil" evidence="6">
    <location>
        <begin position="259"/>
        <end position="430"/>
    </location>
</feature>
<dbReference type="CTD" id="257236"/>
<feature type="coiled-coil region" evidence="4">
    <location>
        <begin position="348"/>
        <end position="422"/>
    </location>
</feature>
<proteinExistence type="predicted"/>
<dbReference type="OrthoDB" id="10254794at2759"/>
<dbReference type="GO" id="GO:0036064">
    <property type="term" value="C:ciliary basal body"/>
    <property type="evidence" value="ECO:0007669"/>
    <property type="project" value="TreeGrafter"/>
</dbReference>
<name>A0A3Q2ZNP0_KRYMA</name>
<feature type="region of interest" description="Disordered" evidence="5">
    <location>
        <begin position="19"/>
        <end position="41"/>
    </location>
</feature>
<evidence type="ECO:0000256" key="3">
    <source>
        <dbReference type="ARBA" id="ARBA00023273"/>
    </source>
</evidence>
<keyword evidence="2 4" id="KW-0175">Coiled coil</keyword>
<reference evidence="7" key="2">
    <citation type="submission" date="2025-09" db="UniProtKB">
        <authorList>
            <consortium name="Ensembl"/>
        </authorList>
    </citation>
    <scope>IDENTIFICATION</scope>
</reference>
<dbReference type="GeneID" id="108239378"/>
<dbReference type="RefSeq" id="XP_017277545.1">
    <property type="nucleotide sequence ID" value="XM_017422056.3"/>
</dbReference>
<evidence type="ECO:0000256" key="4">
    <source>
        <dbReference type="SAM" id="Coils"/>
    </source>
</evidence>
<keyword evidence="8" id="KW-1185">Reference proteome</keyword>
<dbReference type="Pfam" id="PF13870">
    <property type="entry name" value="CCDC113_CCDC96_CC"/>
    <property type="match status" value="1"/>
</dbReference>
<keyword evidence="3" id="KW-0966">Cell projection</keyword>
<dbReference type="STRING" id="37003.ENSKMAP00000004655"/>
<sequence length="444" mass="51282">MNSELELNERKKMTLINVHENEKEDDSAEISNEGELSASREVTEDLFVEEAATCESKESTGLRSVTTSEDLAMKMNNEQLLPHDPSVVFKADSSDGPLSLNVESPGPTRGEKKETPAAALDNKDANESMQEPHKERGRASQLNRLLQTKLTGLFKNRPIPDSQLEAERCEYEQQQQECDKYIHLLTDLKLQLSAASDSAQQQAEELRLQELEKLDEVEEEWQALVALKQDAAVSALSRRLGKEAARAKVQSVLTAEQLRQDELVKARLKHFKLRFRVRRLEAELREKDERSRDPLQVQFEQLQAERLEQKKQAERQSEESLKLQKKISSSLEILSNVKEKLFWSQMEVQAKRQQLTELEAMVARKKDLLTRTKQARNNLQRENLKLNERRGLLGNRVLLRDFEDTVDALDHLEKHLEDLKHQQAKIVFKCSRWKKKLETTLMNE</sequence>
<dbReference type="OMA" id="RYEPIME"/>
<dbReference type="GeneTree" id="ENSGT00940000154521"/>
<feature type="coiled-coil region" evidence="4">
    <location>
        <begin position="297"/>
        <end position="324"/>
    </location>
</feature>
<protein>
    <submittedName>
        <fullName evidence="7">Cilia and flagella associated protein 184</fullName>
    </submittedName>
</protein>
<evidence type="ECO:0000313" key="7">
    <source>
        <dbReference type="Ensembl" id="ENSKMAP00000004655.1"/>
    </source>
</evidence>
<dbReference type="PANTHER" id="PTHR15654:SF1">
    <property type="entry name" value="COILED-COIL DOMAIN-CONTAINING PROTEIN 96"/>
    <property type="match status" value="1"/>
</dbReference>
<dbReference type="GO" id="GO:0060271">
    <property type="term" value="P:cilium assembly"/>
    <property type="evidence" value="ECO:0007669"/>
    <property type="project" value="TreeGrafter"/>
</dbReference>
<evidence type="ECO:0000256" key="5">
    <source>
        <dbReference type="SAM" id="MobiDB-lite"/>
    </source>
</evidence>
<dbReference type="Ensembl" id="ENSKMAT00000004741.1">
    <property type="protein sequence ID" value="ENSKMAP00000004655.1"/>
    <property type="gene ID" value="ENSKMAG00000003559.1"/>
</dbReference>
<feature type="coiled-coil region" evidence="4">
    <location>
        <begin position="164"/>
        <end position="220"/>
    </location>
</feature>
<organism evidence="7 8">
    <name type="scientific">Kryptolebias marmoratus</name>
    <name type="common">Mangrove killifish</name>
    <name type="synonym">Rivulus marmoratus</name>
    <dbReference type="NCBI Taxonomy" id="37003"/>
    <lineage>
        <taxon>Eukaryota</taxon>
        <taxon>Metazoa</taxon>
        <taxon>Chordata</taxon>
        <taxon>Craniata</taxon>
        <taxon>Vertebrata</taxon>
        <taxon>Euteleostomi</taxon>
        <taxon>Actinopterygii</taxon>
        <taxon>Neopterygii</taxon>
        <taxon>Teleostei</taxon>
        <taxon>Neoteleostei</taxon>
        <taxon>Acanthomorphata</taxon>
        <taxon>Ovalentaria</taxon>
        <taxon>Atherinomorphae</taxon>
        <taxon>Cyprinodontiformes</taxon>
        <taxon>Rivulidae</taxon>
        <taxon>Kryptolebias</taxon>
    </lineage>
</organism>